<feature type="region of interest" description="Disordered" evidence="1">
    <location>
        <begin position="347"/>
        <end position="375"/>
    </location>
</feature>
<feature type="transmembrane region" description="Helical" evidence="2">
    <location>
        <begin position="66"/>
        <end position="86"/>
    </location>
</feature>
<organism evidence="3 4">
    <name type="scientific">Actinomadura nitritigenes</name>
    <dbReference type="NCBI Taxonomy" id="134602"/>
    <lineage>
        <taxon>Bacteria</taxon>
        <taxon>Bacillati</taxon>
        <taxon>Actinomycetota</taxon>
        <taxon>Actinomycetes</taxon>
        <taxon>Streptosporangiales</taxon>
        <taxon>Thermomonosporaceae</taxon>
        <taxon>Actinomadura</taxon>
    </lineage>
</organism>
<keyword evidence="2" id="KW-0472">Membrane</keyword>
<evidence type="ECO:0000313" key="3">
    <source>
        <dbReference type="EMBL" id="MBO2438005.1"/>
    </source>
</evidence>
<proteinExistence type="predicted"/>
<dbReference type="Proteomes" id="UP000666915">
    <property type="component" value="Unassembled WGS sequence"/>
</dbReference>
<feature type="region of interest" description="Disordered" evidence="1">
    <location>
        <begin position="92"/>
        <end position="120"/>
    </location>
</feature>
<sequence length="375" mass="39910">MTAGTTPPGDGAASPDPPEPADQNVSGNKGKDFYVVSGVGRDVTIYPPADRGPGAPGSRSSRPSPLLVGGAFFAALIVVVAAALYVRDHWRPGSGGADPGRTAGAGATGAPGTAATSPQAVTKPLVKPVSDMNPLKLGTQDLVELYGRNQDWLIPHPAKVVGRPPDTGERPAMGFYRFVQQRNGIAVNHLFFNTTIQNVTKGAVYLRSMRVTDLHYGPPLKGTRLWSGGGADPLSPKAVLLDLDSPGPRPLLFAKVNEQWIGPADRPAPDARQARNFGFTLPASGTESFDIVALETRHRSCEFTLTIEAVLNGESQQIKIDDHGRPFRVTGDPDNVYWMFDSPDPARTWRRPAQADDGSDARFASATDPLTETDS</sequence>
<keyword evidence="4" id="KW-1185">Reference proteome</keyword>
<accession>A0ABS3QVZ4</accession>
<keyword evidence="2" id="KW-0812">Transmembrane</keyword>
<feature type="region of interest" description="Disordered" evidence="1">
    <location>
        <begin position="1"/>
        <end position="33"/>
    </location>
</feature>
<keyword evidence="2" id="KW-1133">Transmembrane helix</keyword>
<name>A0ABS3QVZ4_9ACTN</name>
<feature type="compositionally biased region" description="Low complexity" evidence="1">
    <location>
        <begin position="99"/>
        <end position="116"/>
    </location>
</feature>
<dbReference type="EMBL" id="JAGEOK010000006">
    <property type="protein sequence ID" value="MBO2438005.1"/>
    <property type="molecule type" value="Genomic_DNA"/>
</dbReference>
<gene>
    <name evidence="3" type="ORF">J4557_10785</name>
</gene>
<protein>
    <submittedName>
        <fullName evidence="3">Uncharacterized protein</fullName>
    </submittedName>
</protein>
<evidence type="ECO:0000256" key="2">
    <source>
        <dbReference type="SAM" id="Phobius"/>
    </source>
</evidence>
<evidence type="ECO:0000256" key="1">
    <source>
        <dbReference type="SAM" id="MobiDB-lite"/>
    </source>
</evidence>
<evidence type="ECO:0000313" key="4">
    <source>
        <dbReference type="Proteomes" id="UP000666915"/>
    </source>
</evidence>
<comment type="caution">
    <text evidence="3">The sequence shown here is derived from an EMBL/GenBank/DDBJ whole genome shotgun (WGS) entry which is preliminary data.</text>
</comment>
<dbReference type="RefSeq" id="WP_208266343.1">
    <property type="nucleotide sequence ID" value="NZ_BAAAGM010000018.1"/>
</dbReference>
<reference evidence="3 4" key="1">
    <citation type="submission" date="2021-03" db="EMBL/GenBank/DDBJ databases">
        <authorList>
            <person name="Kanchanasin P."/>
            <person name="Saeng-In P."/>
            <person name="Phongsopitanun W."/>
            <person name="Yuki M."/>
            <person name="Kudo T."/>
            <person name="Ohkuma M."/>
            <person name="Tanasupawat S."/>
        </authorList>
    </citation>
    <scope>NUCLEOTIDE SEQUENCE [LARGE SCALE GENOMIC DNA]</scope>
    <source>
        <strain evidence="3 4">L46</strain>
    </source>
</reference>